<evidence type="ECO:0000256" key="4">
    <source>
        <dbReference type="ARBA" id="ARBA00022670"/>
    </source>
</evidence>
<dbReference type="Pfam" id="PF02868">
    <property type="entry name" value="Peptidase_M4_C"/>
    <property type="match status" value="1"/>
</dbReference>
<dbReference type="GO" id="GO:0007155">
    <property type="term" value="P:cell adhesion"/>
    <property type="evidence" value="ECO:0007669"/>
    <property type="project" value="InterPro"/>
</dbReference>
<dbReference type="InterPro" id="IPR055372">
    <property type="entry name" value="CBM96"/>
</dbReference>
<dbReference type="SUPFAM" id="SSF103647">
    <property type="entry name" value="TSP type-3 repeat"/>
    <property type="match status" value="2"/>
</dbReference>
<evidence type="ECO:0000256" key="6">
    <source>
        <dbReference type="ARBA" id="ARBA00022729"/>
    </source>
</evidence>
<accession>A0A8J6XY56</accession>
<evidence type="ECO:0000313" key="16">
    <source>
        <dbReference type="EMBL" id="MBD3866917.1"/>
    </source>
</evidence>
<protein>
    <submittedName>
        <fullName evidence="16">M4 family metallopeptidase</fullName>
    </submittedName>
</protein>
<dbReference type="Gene3D" id="1.10.390.10">
    <property type="entry name" value="Neutral Protease Domain 2"/>
    <property type="match status" value="1"/>
</dbReference>
<dbReference type="GO" id="GO:0006508">
    <property type="term" value="P:proteolysis"/>
    <property type="evidence" value="ECO:0007669"/>
    <property type="project" value="UniProtKB-KW"/>
</dbReference>
<evidence type="ECO:0000256" key="1">
    <source>
        <dbReference type="ARBA" id="ARBA00004613"/>
    </source>
</evidence>
<dbReference type="GO" id="GO:0005576">
    <property type="term" value="C:extracellular region"/>
    <property type="evidence" value="ECO:0007669"/>
    <property type="project" value="UniProtKB-SubCell"/>
</dbReference>
<organism evidence="16 17">
    <name type="scientific">Candidatus Polarisedimenticola svalbardensis</name>
    <dbReference type="NCBI Taxonomy" id="2886004"/>
    <lineage>
        <taxon>Bacteria</taxon>
        <taxon>Pseudomonadati</taxon>
        <taxon>Acidobacteriota</taxon>
        <taxon>Candidatus Polarisedimenticolia</taxon>
        <taxon>Candidatus Polarisedimenticolales</taxon>
        <taxon>Candidatus Polarisedimenticolaceae</taxon>
        <taxon>Candidatus Polarisedimenticola</taxon>
    </lineage>
</organism>
<keyword evidence="6" id="KW-0732">Signal</keyword>
<keyword evidence="12" id="KW-1133">Transmembrane helix</keyword>
<dbReference type="InterPro" id="IPR003367">
    <property type="entry name" value="Thrombospondin_3-like_rpt"/>
</dbReference>
<dbReference type="Proteomes" id="UP000648239">
    <property type="component" value="Unassembled WGS sequence"/>
</dbReference>
<dbReference type="InterPro" id="IPR028974">
    <property type="entry name" value="TSP_type-3_rpt"/>
</dbReference>
<keyword evidence="4" id="KW-0645">Protease</keyword>
<name>A0A8J6XY56_9BACT</name>
<sequence>MKKNPYESRISDYRSLLRRIVPAVIVLGMAAGGYIPAQVDGVDLRVAKGVNGEVLLDWAGGAPTFEVFRSELPASVVTTANRIGETLEWQFVDMPQGDSLQFYRVRTRSDCFIAIADAVVRSDDPDNPLGNLGELLASNDSFVAHAFLRFQLDSIPSGSTIVQATLWLQQSNSVFGTSLVSLHGAMGSWLESSLTWNTSPGFVDLYDEPVHAAGTGPRSWDATAWVQAVSSGQVIDNGLVLEASPNNGVMELAYMSRETGAIDAPRMCIEWSDPQQDAFDALTADSQIPPSVRFIREFPVTVDAEITVSATDPVEAALEYLETYKNLYRLSSPTEDLFLARIVEDYGRSFVTLGLRRSNERVRSEMITVEVEPGMAYGSSAWMSPDQAFPDSVVQLTPRQAIDAALAALPAVQNEALSEPSLEWFNPNLDVDTGGTTRLAWRVAIQGVDTVTGRTGTWIVHVDAETGGSIREYLEEITADRPGEDFDIEDVAFSVSSSCWDSPFVTVDDEWFDEDGSTGYPGAASDSFLDGQHAYDYSHLVYHYYYDTFGRRSWDGDEEEVEVMVHVGNPSGGRDWNNASYNSGCDHVKFGNGWVTRDVFGHEFTHGLIASTSELRYENQSGALNESYADFFGAMQDGNWIIGEDLEGGSFGAVRDMSNPPAFSDPDHMNQKIPDVAVPDCGPGGNDCGAVHTNSGIPNKVAFLIADGGFHNGLTIGGIGTVKAERLLHDVVRARLNESSQFINARDVTVAQARRYWTTGAYGVSLLNVCDVINAYASVGLGNPDTDCDGYPNAPTDDGDGDGVADGVDNCPLEHNRTQADQDGDLIGDRCDPDRDGDGVTNADDNCPETVNPGQEDSDGDGRGNPCNDFDGDTVIDIDDNCPADPNAAQGDVDLDGEGDVCDSDIDGDAVPNGVDECPRHYDPPQLDVDGDGVGDVCDNCINDSNFDQVDTDRDGEGNACDIDDDGDGVDDVDDNCSTVYNPRQMDNDADGVGLFCDETELDNLDGLRLAAELSVLFDHLDLATPIRIPVFPCRDATCPNRLPAVQNVAVHVDLAPAYGARIVDSYGHTVSKISFSPDGKLDLHFPTDHDYFYRDGATGVPFKGRSYFLELQAPPGSVPGTVAGIVRVTSSQQ</sequence>
<evidence type="ECO:0000256" key="12">
    <source>
        <dbReference type="SAM" id="Phobius"/>
    </source>
</evidence>
<dbReference type="InterPro" id="IPR017897">
    <property type="entry name" value="Thrombospondin_3_rpt"/>
</dbReference>
<keyword evidence="12" id="KW-0472">Membrane</keyword>
<proteinExistence type="inferred from homology"/>
<dbReference type="PRINTS" id="PR00730">
    <property type="entry name" value="THERMOLYSIN"/>
</dbReference>
<comment type="similarity">
    <text evidence="2">Belongs to the peptidase M4 family.</text>
</comment>
<keyword evidence="12" id="KW-0812">Transmembrane</keyword>
<evidence type="ECO:0000313" key="17">
    <source>
        <dbReference type="Proteomes" id="UP000648239"/>
    </source>
</evidence>
<comment type="subcellular location">
    <subcellularLocation>
        <location evidence="1">Secreted</location>
    </subcellularLocation>
</comment>
<dbReference type="InterPro" id="IPR023612">
    <property type="entry name" value="Peptidase_M4"/>
</dbReference>
<feature type="active site" description="Proton donor" evidence="10">
    <location>
        <position position="692"/>
    </location>
</feature>
<dbReference type="Pfam" id="PF24517">
    <property type="entry name" value="CBM96"/>
    <property type="match status" value="1"/>
</dbReference>
<dbReference type="AlphaFoldDB" id="A0A8J6XY56"/>
<keyword evidence="7" id="KW-0378">Hydrolase</keyword>
<gene>
    <name evidence="16" type="ORF">IFK94_02240</name>
</gene>
<feature type="transmembrane region" description="Helical" evidence="12">
    <location>
        <begin position="20"/>
        <end position="37"/>
    </location>
</feature>
<keyword evidence="8" id="KW-0862">Zinc</keyword>
<feature type="domain" description="Peptidase M4 C-terminal" evidence="14">
    <location>
        <begin position="613"/>
        <end position="780"/>
    </location>
</feature>
<dbReference type="GO" id="GO:0005509">
    <property type="term" value="F:calcium ion binding"/>
    <property type="evidence" value="ECO:0007669"/>
    <property type="project" value="InterPro"/>
</dbReference>
<comment type="caution">
    <text evidence="16">The sequence shown here is derived from an EMBL/GenBank/DDBJ whole genome shotgun (WGS) entry which is preliminary data.</text>
</comment>
<dbReference type="NCBIfam" id="NF033679">
    <property type="entry name" value="DNRLRE_dom"/>
    <property type="match status" value="1"/>
</dbReference>
<evidence type="ECO:0000256" key="11">
    <source>
        <dbReference type="SAM" id="MobiDB-lite"/>
    </source>
</evidence>
<feature type="region of interest" description="Disordered" evidence="11">
    <location>
        <begin position="789"/>
        <end position="872"/>
    </location>
</feature>
<evidence type="ECO:0000256" key="8">
    <source>
        <dbReference type="ARBA" id="ARBA00022833"/>
    </source>
</evidence>
<reference evidence="16 17" key="1">
    <citation type="submission" date="2020-08" db="EMBL/GenBank/DDBJ databases">
        <title>Acidobacteriota in marine sediments use diverse sulfur dissimilation pathways.</title>
        <authorList>
            <person name="Wasmund K."/>
        </authorList>
    </citation>
    <scope>NUCLEOTIDE SEQUENCE [LARGE SCALE GENOMIC DNA]</scope>
    <source>
        <strain evidence="16">MAG AM4</strain>
    </source>
</reference>
<feature type="active site" evidence="10">
    <location>
        <position position="603"/>
    </location>
</feature>
<keyword evidence="5" id="KW-0479">Metal-binding</keyword>
<feature type="domain" description="Peptidase M4" evidence="13">
    <location>
        <begin position="534"/>
        <end position="609"/>
    </location>
</feature>
<keyword evidence="9" id="KW-0482">Metalloprotease</keyword>
<evidence type="ECO:0000256" key="3">
    <source>
        <dbReference type="ARBA" id="ARBA00022525"/>
    </source>
</evidence>
<dbReference type="Pfam" id="PF01447">
    <property type="entry name" value="Peptidase_M4"/>
    <property type="match status" value="1"/>
</dbReference>
<evidence type="ECO:0000259" key="15">
    <source>
        <dbReference type="Pfam" id="PF24517"/>
    </source>
</evidence>
<dbReference type="EMBL" id="JACXWD010000004">
    <property type="protein sequence ID" value="MBD3866917.1"/>
    <property type="molecule type" value="Genomic_DNA"/>
</dbReference>
<evidence type="ECO:0000256" key="10">
    <source>
        <dbReference type="PIRSR" id="PIRSR623612-1"/>
    </source>
</evidence>
<dbReference type="FunFam" id="4.10.1080.10:FF:000001">
    <property type="entry name" value="Thrombospondin 3"/>
    <property type="match status" value="1"/>
</dbReference>
<dbReference type="InterPro" id="IPR001570">
    <property type="entry name" value="Peptidase_M4_C_domain"/>
</dbReference>
<dbReference type="InterPro" id="IPR050728">
    <property type="entry name" value="Zinc_Metalloprotease_M4"/>
</dbReference>
<evidence type="ECO:0000256" key="9">
    <source>
        <dbReference type="ARBA" id="ARBA00023049"/>
    </source>
</evidence>
<dbReference type="Gene3D" id="3.10.170.10">
    <property type="match status" value="1"/>
</dbReference>
<evidence type="ECO:0000256" key="5">
    <source>
        <dbReference type="ARBA" id="ARBA00022723"/>
    </source>
</evidence>
<keyword evidence="3" id="KW-0964">Secreted</keyword>
<dbReference type="PROSITE" id="PS51234">
    <property type="entry name" value="TSP3"/>
    <property type="match status" value="3"/>
</dbReference>
<dbReference type="InterPro" id="IPR013856">
    <property type="entry name" value="Peptidase_M4_domain"/>
</dbReference>
<dbReference type="Gene3D" id="4.10.1080.10">
    <property type="entry name" value="TSP type-3 repeat"/>
    <property type="match status" value="1"/>
</dbReference>
<dbReference type="InterPro" id="IPR027268">
    <property type="entry name" value="Peptidase_M4/M1_CTD_sf"/>
</dbReference>
<dbReference type="PANTHER" id="PTHR33794">
    <property type="entry name" value="BACILLOLYSIN"/>
    <property type="match status" value="1"/>
</dbReference>
<dbReference type="SUPFAM" id="SSF55486">
    <property type="entry name" value="Metalloproteases ('zincins'), catalytic domain"/>
    <property type="match status" value="1"/>
</dbReference>
<dbReference type="Pfam" id="PF02412">
    <property type="entry name" value="TSP_3"/>
    <property type="match status" value="4"/>
</dbReference>
<dbReference type="GO" id="GO:0004222">
    <property type="term" value="F:metalloendopeptidase activity"/>
    <property type="evidence" value="ECO:0007669"/>
    <property type="project" value="InterPro"/>
</dbReference>
<evidence type="ECO:0000256" key="7">
    <source>
        <dbReference type="ARBA" id="ARBA00022801"/>
    </source>
</evidence>
<feature type="domain" description="Carbohydrate-binding module family 96" evidence="15">
    <location>
        <begin position="112"/>
        <end position="269"/>
    </location>
</feature>
<evidence type="ECO:0000256" key="2">
    <source>
        <dbReference type="ARBA" id="ARBA00009388"/>
    </source>
</evidence>
<feature type="compositionally biased region" description="Basic and acidic residues" evidence="11">
    <location>
        <begin position="827"/>
        <end position="838"/>
    </location>
</feature>
<dbReference type="PANTHER" id="PTHR33794:SF1">
    <property type="entry name" value="BACILLOLYSIN"/>
    <property type="match status" value="1"/>
</dbReference>
<evidence type="ECO:0000259" key="13">
    <source>
        <dbReference type="Pfam" id="PF01447"/>
    </source>
</evidence>
<evidence type="ECO:0000259" key="14">
    <source>
        <dbReference type="Pfam" id="PF02868"/>
    </source>
</evidence>